<comment type="caution">
    <text evidence="3">The sequence shown here is derived from an EMBL/GenBank/DDBJ whole genome shotgun (WGS) entry which is preliminary data.</text>
</comment>
<dbReference type="InterPro" id="IPR039540">
    <property type="entry name" value="UBL3-like_ubiquitin_dom"/>
</dbReference>
<dbReference type="PANTHER" id="PTHR13169">
    <property type="entry name" value="UBIQUITIN-LIKE PROTEIN 3 HCG-1 PROTEIN"/>
    <property type="match status" value="1"/>
</dbReference>
<sequence>MQIGSEKASSLDLLSVVVASLSDGYGLDSSTGDAFVENRLLIAVLSIVIAVLVSCVAIFLLFLLPFRLFCSFAPSASCCNLWIECCCWNPCPSDSSSASRDRSCKVFLFFYRLFSSLPRFALASRSHRPCSIPSRKVYRGEQMLEEDLIELKFRLYDGSDIGPIRYPSSSTVAMLKERIISEWPRGRSLTFSSYILVKLISFFLLLFPFSERWKLLEEEVIRPRNYERKQLESDSKGHPIYRYDMEPFSDHVLGVGGFGRVYKGLISEDLRDGLQPLQVAVKVHDGDNSHQGHREWLVSISNNSIVGSISSLLIPSSSNAGELDEGLVFMRNMSGQQENVAAPKLNERILSSLSKRSVVAHPWHDLETGKEAPVVFNVFTNLKYSRVEIDEVRFEWVECMLDYI</sequence>
<evidence type="ECO:0000313" key="4">
    <source>
        <dbReference type="Proteomes" id="UP000734854"/>
    </source>
</evidence>
<dbReference type="InterPro" id="IPR040015">
    <property type="entry name" value="UBL3-like"/>
</dbReference>
<dbReference type="AlphaFoldDB" id="A0A8J5FSI9"/>
<dbReference type="Pfam" id="PF13881">
    <property type="entry name" value="Rad60-SLD_2"/>
    <property type="match status" value="1"/>
</dbReference>
<keyword evidence="4" id="KW-1185">Reference proteome</keyword>
<dbReference type="EMBL" id="JACMSC010000012">
    <property type="protein sequence ID" value="KAG6495215.1"/>
    <property type="molecule type" value="Genomic_DNA"/>
</dbReference>
<name>A0A8J5FSI9_ZINOF</name>
<keyword evidence="1" id="KW-1133">Transmembrane helix</keyword>
<feature type="domain" description="UBL3-like ubiquitin" evidence="2">
    <location>
        <begin position="147"/>
        <end position="201"/>
    </location>
</feature>
<keyword evidence="1" id="KW-0472">Membrane</keyword>
<reference evidence="3 4" key="1">
    <citation type="submission" date="2020-08" db="EMBL/GenBank/DDBJ databases">
        <title>Plant Genome Project.</title>
        <authorList>
            <person name="Zhang R.-G."/>
        </authorList>
    </citation>
    <scope>NUCLEOTIDE SEQUENCE [LARGE SCALE GENOMIC DNA]</scope>
    <source>
        <tissue evidence="3">Rhizome</tissue>
    </source>
</reference>
<dbReference type="SUPFAM" id="SSF54236">
    <property type="entry name" value="Ubiquitin-like"/>
    <property type="match status" value="1"/>
</dbReference>
<proteinExistence type="predicted"/>
<organism evidence="3 4">
    <name type="scientific">Zingiber officinale</name>
    <name type="common">Ginger</name>
    <name type="synonym">Amomum zingiber</name>
    <dbReference type="NCBI Taxonomy" id="94328"/>
    <lineage>
        <taxon>Eukaryota</taxon>
        <taxon>Viridiplantae</taxon>
        <taxon>Streptophyta</taxon>
        <taxon>Embryophyta</taxon>
        <taxon>Tracheophyta</taxon>
        <taxon>Spermatophyta</taxon>
        <taxon>Magnoliopsida</taxon>
        <taxon>Liliopsida</taxon>
        <taxon>Zingiberales</taxon>
        <taxon>Zingiberaceae</taxon>
        <taxon>Zingiber</taxon>
    </lineage>
</organism>
<gene>
    <name evidence="3" type="ORF">ZIOFF_043008</name>
</gene>
<dbReference type="Gene3D" id="3.10.20.90">
    <property type="entry name" value="Phosphatidylinositol 3-kinase Catalytic Subunit, Chain A, domain 1"/>
    <property type="match status" value="1"/>
</dbReference>
<dbReference type="Gene3D" id="3.30.200.20">
    <property type="entry name" value="Phosphorylase Kinase, domain 1"/>
    <property type="match status" value="1"/>
</dbReference>
<evidence type="ECO:0000259" key="2">
    <source>
        <dbReference type="Pfam" id="PF13881"/>
    </source>
</evidence>
<accession>A0A8J5FSI9</accession>
<dbReference type="PANTHER" id="PTHR13169:SF1">
    <property type="entry name" value="MEMBRANE-ANCHORED UBIQUITIN-FOLD PROTEIN 4"/>
    <property type="match status" value="1"/>
</dbReference>
<keyword evidence="1" id="KW-0812">Transmembrane</keyword>
<dbReference type="Proteomes" id="UP000734854">
    <property type="component" value="Unassembled WGS sequence"/>
</dbReference>
<dbReference type="InterPro" id="IPR029071">
    <property type="entry name" value="Ubiquitin-like_domsf"/>
</dbReference>
<evidence type="ECO:0000313" key="3">
    <source>
        <dbReference type="EMBL" id="KAG6495215.1"/>
    </source>
</evidence>
<evidence type="ECO:0000256" key="1">
    <source>
        <dbReference type="SAM" id="Phobius"/>
    </source>
</evidence>
<feature type="transmembrane region" description="Helical" evidence="1">
    <location>
        <begin position="40"/>
        <end position="64"/>
    </location>
</feature>
<protein>
    <recommendedName>
        <fullName evidence="2">UBL3-like ubiquitin domain-containing protein</fullName>
    </recommendedName>
</protein>